<proteinExistence type="predicted"/>
<organism evidence="1 2">
    <name type="scientific">Liparis tanakae</name>
    <name type="common">Tanaka's snailfish</name>
    <dbReference type="NCBI Taxonomy" id="230148"/>
    <lineage>
        <taxon>Eukaryota</taxon>
        <taxon>Metazoa</taxon>
        <taxon>Chordata</taxon>
        <taxon>Craniata</taxon>
        <taxon>Vertebrata</taxon>
        <taxon>Euteleostomi</taxon>
        <taxon>Actinopterygii</taxon>
        <taxon>Neopterygii</taxon>
        <taxon>Teleostei</taxon>
        <taxon>Neoteleostei</taxon>
        <taxon>Acanthomorphata</taxon>
        <taxon>Eupercaria</taxon>
        <taxon>Perciformes</taxon>
        <taxon>Cottioidei</taxon>
        <taxon>Cottales</taxon>
        <taxon>Liparidae</taxon>
        <taxon>Liparis</taxon>
    </lineage>
</organism>
<gene>
    <name evidence="1" type="ORF">EYF80_016285</name>
</gene>
<comment type="caution">
    <text evidence="1">The sequence shown here is derived from an EMBL/GenBank/DDBJ whole genome shotgun (WGS) entry which is preliminary data.</text>
</comment>
<reference evidence="1 2" key="1">
    <citation type="submission" date="2019-03" db="EMBL/GenBank/DDBJ databases">
        <title>First draft genome of Liparis tanakae, snailfish: a comprehensive survey of snailfish specific genes.</title>
        <authorList>
            <person name="Kim W."/>
            <person name="Song I."/>
            <person name="Jeong J.-H."/>
            <person name="Kim D."/>
            <person name="Kim S."/>
            <person name="Ryu S."/>
            <person name="Song J.Y."/>
            <person name="Lee S.K."/>
        </authorList>
    </citation>
    <scope>NUCLEOTIDE SEQUENCE [LARGE SCALE GENOMIC DNA]</scope>
    <source>
        <tissue evidence="1">Muscle</tissue>
    </source>
</reference>
<dbReference type="Proteomes" id="UP000314294">
    <property type="component" value="Unassembled WGS sequence"/>
</dbReference>
<accession>A0A4Z2I7Q4</accession>
<keyword evidence="2" id="KW-1185">Reference proteome</keyword>
<dbReference type="EMBL" id="SRLO01000124">
    <property type="protein sequence ID" value="TNN73495.1"/>
    <property type="molecule type" value="Genomic_DNA"/>
</dbReference>
<protein>
    <submittedName>
        <fullName evidence="1">Uncharacterized protein</fullName>
    </submittedName>
</protein>
<dbReference type="AlphaFoldDB" id="A0A4Z2I7Q4"/>
<evidence type="ECO:0000313" key="1">
    <source>
        <dbReference type="EMBL" id="TNN73495.1"/>
    </source>
</evidence>
<evidence type="ECO:0000313" key="2">
    <source>
        <dbReference type="Proteomes" id="UP000314294"/>
    </source>
</evidence>
<name>A0A4Z2I7Q4_9TELE</name>
<sequence>MQFVDDVVPHFHRHRLGESTEVVVVKPGGIYTNEPVSYPVADFPSSTCPSLCFAFVVDDFPSSTYPSLCFAFTAAKIFSIASRFFICCSLAAFSRSFAAPLAKVFTLNNQPSAAGRIASYSRIDAFVQQVAVFDQQSALPLPIHVIAGSGLLRIECKSATPNSVQMRSYSFMSAFSIWSQNLIKEKWAVKGPVKNWWRGFSVLLMDSSQGERGSTRAPCGYGTTTLPTELQPTLCGGDVEQVQRGSEEQDLPLSYWQCQGSGKEPAPNMASDIKWTFSPLPSSRQLQLRRELLATVPGVVCDICTPFMTTDVNPQWST</sequence>